<reference evidence="1 2" key="1">
    <citation type="submission" date="2022-01" db="EMBL/GenBank/DDBJ databases">
        <title>Mariniradius saccharolyticus sp. nov., isolated from sediment of a river.</title>
        <authorList>
            <person name="Liu H."/>
        </authorList>
    </citation>
    <scope>NUCLEOTIDE SEQUENCE [LARGE SCALE GENOMIC DNA]</scope>
    <source>
        <strain evidence="1 2">RY-2</strain>
    </source>
</reference>
<sequence>MAVQHLQSGTQIQEIYPFREISKKDFSGRTTKGVRDILAEESMVEIAGLAGFGFPNFPESKKVFQVAYFKVNESYKSIQPLLNGLLAIGQPCKGSVEFYSELDTFAVKFYQSEERDTVAFLERVFSVLKEEMRFKQILKRVIENQERFGRESQLLKRELFAGN</sequence>
<proteinExistence type="predicted"/>
<evidence type="ECO:0000313" key="1">
    <source>
        <dbReference type="EMBL" id="MCF1752301.1"/>
    </source>
</evidence>
<accession>A0ABS9BYM4</accession>
<name>A0ABS9BYM4_9BACT</name>
<comment type="caution">
    <text evidence="1">The sequence shown here is derived from an EMBL/GenBank/DDBJ whole genome shotgun (WGS) entry which is preliminary data.</text>
</comment>
<gene>
    <name evidence="1" type="ORF">L0U89_14655</name>
</gene>
<evidence type="ECO:0000313" key="2">
    <source>
        <dbReference type="Proteomes" id="UP001201449"/>
    </source>
</evidence>
<dbReference type="RefSeq" id="WP_234862197.1">
    <property type="nucleotide sequence ID" value="NZ_JAKEVZ010000011.1"/>
</dbReference>
<dbReference type="Proteomes" id="UP001201449">
    <property type="component" value="Unassembled WGS sequence"/>
</dbReference>
<dbReference type="EMBL" id="JAKEVZ010000011">
    <property type="protein sequence ID" value="MCF1752301.1"/>
    <property type="molecule type" value="Genomic_DNA"/>
</dbReference>
<keyword evidence="2" id="KW-1185">Reference proteome</keyword>
<organism evidence="1 2">
    <name type="scientific">Mariniradius sediminis</name>
    <dbReference type="NCBI Taxonomy" id="2909237"/>
    <lineage>
        <taxon>Bacteria</taxon>
        <taxon>Pseudomonadati</taxon>
        <taxon>Bacteroidota</taxon>
        <taxon>Cytophagia</taxon>
        <taxon>Cytophagales</taxon>
        <taxon>Cyclobacteriaceae</taxon>
        <taxon>Mariniradius</taxon>
    </lineage>
</organism>
<protein>
    <submittedName>
        <fullName evidence="1">Uncharacterized protein</fullName>
    </submittedName>
</protein>